<name>A0A6F8ZE88_9FIRM</name>
<sequence>MLEGKEARQHVVEALRQALPDLLAVYGFGSRVHGTATPDSDWDLAILVPGKVDPARLWDLAGDLADVLGSTVDLVDLRAASTVLQYQVITTGERWWRRDSRADLYETAILSEKTALDEARAGLIGDILREGRVYGR</sequence>
<evidence type="ECO:0000313" key="2">
    <source>
        <dbReference type="EMBL" id="CAB1127772.1"/>
    </source>
</evidence>
<accession>A0A6F8ZE88</accession>
<dbReference type="InterPro" id="IPR041633">
    <property type="entry name" value="Polbeta"/>
</dbReference>
<dbReference type="GO" id="GO:0016740">
    <property type="term" value="F:transferase activity"/>
    <property type="evidence" value="ECO:0007669"/>
    <property type="project" value="UniProtKB-KW"/>
</dbReference>
<dbReference type="InterPro" id="IPR052930">
    <property type="entry name" value="TA_antitoxin_MntA"/>
</dbReference>
<dbReference type="AlphaFoldDB" id="A0A6F8ZE88"/>
<proteinExistence type="predicted"/>
<dbReference type="Pfam" id="PF18765">
    <property type="entry name" value="Polbeta"/>
    <property type="match status" value="1"/>
</dbReference>
<feature type="domain" description="Polymerase beta nucleotidyltransferase" evidence="1">
    <location>
        <begin position="18"/>
        <end position="100"/>
    </location>
</feature>
<organism evidence="2 3">
    <name type="scientific">Candidatus Hydrogenisulfobacillus filiaventi</name>
    <dbReference type="NCBI Taxonomy" id="2707344"/>
    <lineage>
        <taxon>Bacteria</taxon>
        <taxon>Bacillati</taxon>
        <taxon>Bacillota</taxon>
        <taxon>Clostridia</taxon>
        <taxon>Eubacteriales</taxon>
        <taxon>Clostridiales Family XVII. Incertae Sedis</taxon>
        <taxon>Candidatus Hydrogenisulfobacillus</taxon>
    </lineage>
</organism>
<dbReference type="Gene3D" id="3.30.460.10">
    <property type="entry name" value="Beta Polymerase, domain 2"/>
    <property type="match status" value="1"/>
</dbReference>
<dbReference type="PANTHER" id="PTHR43852:SF2">
    <property type="entry name" value="PROTEIN ADENYLYLTRANSFERASE MNTA"/>
    <property type="match status" value="1"/>
</dbReference>
<dbReference type="InterPro" id="IPR043519">
    <property type="entry name" value="NT_sf"/>
</dbReference>
<dbReference type="KEGG" id="hfv:R50_0266"/>
<dbReference type="CDD" id="cd05403">
    <property type="entry name" value="NT_KNTase_like"/>
    <property type="match status" value="1"/>
</dbReference>
<reference evidence="2 3" key="1">
    <citation type="submission" date="2020-02" db="EMBL/GenBank/DDBJ databases">
        <authorList>
            <person name="Hogendoorn C."/>
        </authorList>
    </citation>
    <scope>NUCLEOTIDE SEQUENCE [LARGE SCALE GENOMIC DNA]</scope>
    <source>
        <strain evidence="2">R501</strain>
    </source>
</reference>
<dbReference type="EMBL" id="LR778114">
    <property type="protein sequence ID" value="CAB1127772.1"/>
    <property type="molecule type" value="Genomic_DNA"/>
</dbReference>
<evidence type="ECO:0000259" key="1">
    <source>
        <dbReference type="Pfam" id="PF18765"/>
    </source>
</evidence>
<gene>
    <name evidence="2" type="ORF">R50_0266</name>
</gene>
<evidence type="ECO:0000313" key="3">
    <source>
        <dbReference type="Proteomes" id="UP000503399"/>
    </source>
</evidence>
<dbReference type="PANTHER" id="PTHR43852">
    <property type="entry name" value="NUCLEOTIDYLTRANSFERASE"/>
    <property type="match status" value="1"/>
</dbReference>
<protein>
    <submittedName>
        <fullName evidence="2">Nucleotidyltransferase domain-containing protein</fullName>
    </submittedName>
</protein>
<dbReference type="SUPFAM" id="SSF81301">
    <property type="entry name" value="Nucleotidyltransferase"/>
    <property type="match status" value="1"/>
</dbReference>
<dbReference type="Proteomes" id="UP000503399">
    <property type="component" value="Chromosome"/>
</dbReference>
<dbReference type="NCBIfam" id="NF047752">
    <property type="entry name" value="MntA_antitoxin"/>
    <property type="match status" value="1"/>
</dbReference>
<keyword evidence="3" id="KW-1185">Reference proteome</keyword>
<keyword evidence="2" id="KW-0808">Transferase</keyword>